<comment type="caution">
    <text evidence="3">The sequence shown here is derived from an EMBL/GenBank/DDBJ whole genome shotgun (WGS) entry which is preliminary data.</text>
</comment>
<feature type="compositionally biased region" description="Basic and acidic residues" evidence="2">
    <location>
        <begin position="1"/>
        <end position="12"/>
    </location>
</feature>
<accession>A0A927UAI3</accession>
<evidence type="ECO:0000256" key="1">
    <source>
        <dbReference type="ARBA" id="ARBA00004196"/>
    </source>
</evidence>
<reference evidence="3" key="1">
    <citation type="submission" date="2019-04" db="EMBL/GenBank/DDBJ databases">
        <title>Evolution of Biomass-Degrading Anaerobic Consortia Revealed by Metagenomics.</title>
        <authorList>
            <person name="Peng X."/>
        </authorList>
    </citation>
    <scope>NUCLEOTIDE SEQUENCE</scope>
    <source>
        <strain evidence="3">SIG311</strain>
    </source>
</reference>
<feature type="region of interest" description="Disordered" evidence="2">
    <location>
        <begin position="1"/>
        <end position="54"/>
    </location>
</feature>
<dbReference type="InterPro" id="IPR013378">
    <property type="entry name" value="InlB-like_B-rpt"/>
</dbReference>
<dbReference type="Proteomes" id="UP000766246">
    <property type="component" value="Unassembled WGS sequence"/>
</dbReference>
<dbReference type="GO" id="GO:0030313">
    <property type="term" value="C:cell envelope"/>
    <property type="evidence" value="ECO:0007669"/>
    <property type="project" value="UniProtKB-SubCell"/>
</dbReference>
<dbReference type="NCBIfam" id="TIGR02543">
    <property type="entry name" value="List_Bact_rpt"/>
    <property type="match status" value="5"/>
</dbReference>
<evidence type="ECO:0000256" key="2">
    <source>
        <dbReference type="SAM" id="MobiDB-lite"/>
    </source>
</evidence>
<dbReference type="EMBL" id="SVER01000008">
    <property type="protein sequence ID" value="MBE5918970.1"/>
    <property type="molecule type" value="Genomic_DNA"/>
</dbReference>
<dbReference type="InterPro" id="IPR042229">
    <property type="entry name" value="Listeria/Bacterioides_rpt_sf"/>
</dbReference>
<sequence length="2832" mass="305664">PTEVVEEAKVDTSGDDDVIVDDVPEEETEETTEVSEPEEITGLVEETGDESANEEALVVEEDAEEQKVVKAIAEDDDLTVNVTVNLDGGTIGESADTSIAITASGKMGSGDTDVSYATELTEGLAGLVKSGYTMKGVYLSSDSDKNLIATEDQKEKFLASDESTSKDVALTVLWAPNKVNFTYVAGDGTGDMAAGEVTYEGTKKFPTCSFTAPSGKEFDKWEVDGVKYAAGDTIPEEWFTGTGASDAGINKTLTATWKAVELKVEFAGLTAEEDGKFYKDYVYNTDLEPAVKVSYGSTEYTKDVDYTVAYRKSGAAEDVTHIKEAGTYTVTVAPKAGGTMPEGTTAKTLELTIRPAKINTVSLDAESYKLYYYTKAEVEASTASPKPVRGVTAHEVKPTITFPGTAETLTPRGTTASADDDYTVEYANNDKVGEASVKLTLVNPNYVFVVGEGETATTADSITKEFSIDEGTETGYNVEPSENTKATISNTESKPGKAVKYGKICGKKVEEDIPAIALNTIQLKIAKTSEAYLPNGKMEDFLEPFKDTKGNADVIAEFDFDKELTAEGAKLTLTAKEDSNLYEGSYEYSYKFVDEECTEHTWVRKVIPATFEADGAWWYECSACGERATADDRDEIKKQLGLDELTVVSGTIAKLDATKISFWIHNNPDQLHNYSDGFNFNVENGQVNGTALKDFKVNDYGKTISLSNVKLGNIERTATKTNEDGEEVTVENFKVSLTNAAAGKDAKVKVVFADDYQNGDYAGATAEWTFKVVEAPELVAMPYIKTTRPEAGWSYGNKLELATATPGASIYYFFSTPASGENLAEDPADADALKDLIKNGKATKYESPIKLDRDAHAFVKETTAKFDTVKLNMIAVKGDGYSEFVKEPLSVINPTKDWGDVNKKAGIVDTALTDASKLPDGLWISDWMIGSLDDVYGKGLTYSGFAKTFKSHNNYDQVTGDIPTSDYRVFFKNKLLTYGADYTIKITNNVNVATSSSKLPTITITGKGEYAGGTIKTFTIKPEQITPLHIEDDPDTTEINEEETIYPPVYWDGKLTVTENGKIQKPKYTAYNYVSGRDVKLAENKDFTVDYSQVLASATPDGEEGYPITITGKGNYTGTMTKYLRVVPAGRSLEKAKLTIDTSNVKFDGTDQINNLITTVTLGDQELKRGTDYEVSVYQQDAWLRNSRNYNHYSQLYSNGKYTVKIEAADDSDFAGSISKTVNIKVKGTPAITTALLAPSATKVPSKATTATVGEYIDITATAGGKTLTEGDDYVVVFSNNKKVGTAKATVYGVGAYTGSKAFSYKIEATKITASMFAKSDAADEYDGSVKTPEVKMYVPSTDADTEDKLLEAKSATAGSTKVEGKNFIITYPKDMVNAGTKKITVKGTGAYTGTVTLKYEIKKAKTADALTTITSGLKLSTDTSDSAAPEQSYTNAGFTPEFNSFGAANSYSNYSKWVKDNFTITYKKPKTGFAAGNEITVTVKGKKNFTNDVVTGVYKVAQADISGFSATVPDIVEAAKFNKGPAVSIVNDANKKLAAGEKKDYVVSYLYNGNNGHAKYSTVDAKDAVVAGTEYIARFSGKNGYKGTKDVVFKAMGKKFDLKNAKVQILGTYIFDEKNPKVLLDKENIIVTLNGEKLADANYEIVEYTKNNTVGTATVKLHGLTNGKTIVGGYKTATFKIQKASMNYMVDFKADLDDKVTKTLTITGSTKTLSSNKKNVFTLPKSGFKATLKGADGKTVNYVLKAWVDKEAGKTYGPGDSFKDEYAPGQVKTLYAQFVPANADNKLTVKFMSNGTGTSKVESGKMTDQVIKPGASAKLKANAFKMDGYVFKGWTTAKNPALNAEVQYWPNANIYNGGEKAVTLELYPVFTENYYTVKYNYAGGSAPATLNETHYLFNTKEQTIAKNIPVREGYKFVGWKAGKLESTDDKGLKIPASTKGNLTLTAKWQPLQYKVDFYNGATKISNIALAGPYTVGKDAVLMPAAPAVDGKTFLGWARADKSVVAQFKEAKSYKTLVPTAAETPATGTATVKLYAVYSTTQHTITYDLNGADARFTSQGVRKYAKADTADLVDKLATASRPGFTFEGWALTAEATTALASAGLKDKDEDLTLYAVWKAAAEDTITLDANGGTISKATTFKVKLGESAEIPAVNGDETDAIKVTRANYVFQGWATAENPTKVAYGNGATFVNKTGGAQTLYAVWAPESFALHLDTDGGIISAGYVRHNTFNVETEEFVLPTTAWISKDNYTFEGWAVGTKNDKDEITYATTGNENVTITTGTSGEKYYKALWSADSYTVRIDLDGGSLEAADSTKWSDNVESYTVETKSDAAVKLPTPKKAAYTFAGWQQMKGSEKVGELAEEVTVDPSTAANVKYVARWIPNSYTITLDVNGGEISDKYVAYTTKDPSSDKTFDIKPSAGAISYIFGAPVETSITLPAGQQVTKEHATFAGWIPGTKGTDGKITYSGEAVASVVINDAANAKDLYFQAKWTDVGKADVTFNANFIASGKEAADTSKEEVFVGDALPANTWSREGYTFLGWNTDKDAKTASVKDKAASTYASATTLYAIWAENTVVVTLNGNGGTLSTEQTITIKYSDAATKENPITAVATRDGYDFAKWSTKRTGTDSDLAADAKIKNEGIFAVPKDKQVTKITLYATWTAKNLTAKLTLNGGTLDDSIVETTATAGKYVVAEDKATATTSFTADAALVLPTAITKNGYTFGGWYTDEECTAENKITKIAKGTTAATTTVYAKWTAVEYTITYTLGDEAVTNSNPEKYTVETDTIILADPVWTDHTFTGWTTAEVTTPTKALTIEKGSTGNKEFTANWTTP</sequence>
<evidence type="ECO:0000313" key="3">
    <source>
        <dbReference type="EMBL" id="MBE5918970.1"/>
    </source>
</evidence>
<name>A0A927UAI3_9FIRM</name>
<dbReference type="Pfam" id="PF09479">
    <property type="entry name" value="Flg_new"/>
    <property type="match status" value="9"/>
</dbReference>
<evidence type="ECO:0000313" key="4">
    <source>
        <dbReference type="Proteomes" id="UP000766246"/>
    </source>
</evidence>
<dbReference type="Gene3D" id="2.60.40.4270">
    <property type="entry name" value="Listeria-Bacteroides repeat domain"/>
    <property type="match status" value="7"/>
</dbReference>
<organism evidence="3 4">
    <name type="scientific">Pseudobutyrivibrio ruminis</name>
    <dbReference type="NCBI Taxonomy" id="46206"/>
    <lineage>
        <taxon>Bacteria</taxon>
        <taxon>Bacillati</taxon>
        <taxon>Bacillota</taxon>
        <taxon>Clostridia</taxon>
        <taxon>Lachnospirales</taxon>
        <taxon>Lachnospiraceae</taxon>
        <taxon>Pseudobutyrivibrio</taxon>
    </lineage>
</organism>
<proteinExistence type="predicted"/>
<gene>
    <name evidence="3" type="ORF">E7272_03915</name>
</gene>
<feature type="non-terminal residue" evidence="3">
    <location>
        <position position="1"/>
    </location>
</feature>
<comment type="subcellular location">
    <subcellularLocation>
        <location evidence="1">Cell envelope</location>
    </subcellularLocation>
</comment>
<protein>
    <submittedName>
        <fullName evidence="3">Uncharacterized protein</fullName>
    </submittedName>
</protein>
<feature type="compositionally biased region" description="Acidic residues" evidence="2">
    <location>
        <begin position="13"/>
        <end position="39"/>
    </location>
</feature>